<dbReference type="AlphaFoldDB" id="A0A084WAW2"/>
<dbReference type="EnsemblMetazoa" id="ASIC015598-RA">
    <property type="protein sequence ID" value="ASIC015598-PA"/>
    <property type="gene ID" value="ASIC015598"/>
</dbReference>
<evidence type="ECO:0000256" key="1">
    <source>
        <dbReference type="ARBA" id="ARBA00024195"/>
    </source>
</evidence>
<protein>
    <submittedName>
        <fullName evidence="3">AGAP013252-PA-like protein</fullName>
    </submittedName>
</protein>
<reference evidence="3 5" key="1">
    <citation type="journal article" date="2014" name="BMC Genomics">
        <title>Genome sequence of Anopheles sinensis provides insight into genetics basis of mosquito competence for malaria parasites.</title>
        <authorList>
            <person name="Zhou D."/>
            <person name="Zhang D."/>
            <person name="Ding G."/>
            <person name="Shi L."/>
            <person name="Hou Q."/>
            <person name="Ye Y."/>
            <person name="Xu Y."/>
            <person name="Zhou H."/>
            <person name="Xiong C."/>
            <person name="Li S."/>
            <person name="Yu J."/>
            <person name="Hong S."/>
            <person name="Yu X."/>
            <person name="Zou P."/>
            <person name="Chen C."/>
            <person name="Chang X."/>
            <person name="Wang W."/>
            <person name="Lv Y."/>
            <person name="Sun Y."/>
            <person name="Ma L."/>
            <person name="Shen B."/>
            <person name="Zhu C."/>
        </authorList>
    </citation>
    <scope>NUCLEOTIDE SEQUENCE [LARGE SCALE GENOMIC DNA]</scope>
</reference>
<evidence type="ECO:0000313" key="5">
    <source>
        <dbReference type="Proteomes" id="UP000030765"/>
    </source>
</evidence>
<dbReference type="GO" id="GO:0006508">
    <property type="term" value="P:proteolysis"/>
    <property type="evidence" value="ECO:0007669"/>
    <property type="project" value="InterPro"/>
</dbReference>
<keyword evidence="5" id="KW-1185">Reference proteome</keyword>
<dbReference type="Pfam" id="PF00089">
    <property type="entry name" value="Trypsin"/>
    <property type="match status" value="1"/>
</dbReference>
<accession>A0A084WAW2</accession>
<dbReference type="Gene3D" id="2.40.10.10">
    <property type="entry name" value="Trypsin-like serine proteases"/>
    <property type="match status" value="1"/>
</dbReference>
<dbReference type="GO" id="GO:0004252">
    <property type="term" value="F:serine-type endopeptidase activity"/>
    <property type="evidence" value="ECO:0007669"/>
    <property type="project" value="InterPro"/>
</dbReference>
<organism evidence="3">
    <name type="scientific">Anopheles sinensis</name>
    <name type="common">Mosquito</name>
    <dbReference type="NCBI Taxonomy" id="74873"/>
    <lineage>
        <taxon>Eukaryota</taxon>
        <taxon>Metazoa</taxon>
        <taxon>Ecdysozoa</taxon>
        <taxon>Arthropoda</taxon>
        <taxon>Hexapoda</taxon>
        <taxon>Insecta</taxon>
        <taxon>Pterygota</taxon>
        <taxon>Neoptera</taxon>
        <taxon>Endopterygota</taxon>
        <taxon>Diptera</taxon>
        <taxon>Nematocera</taxon>
        <taxon>Culicoidea</taxon>
        <taxon>Culicidae</taxon>
        <taxon>Anophelinae</taxon>
        <taxon>Anopheles</taxon>
    </lineage>
</organism>
<sequence>MAGDSGRGLVFKSDGRWFTRAMVLVKSLSSIRSPNISDYTAFTDAASYRGCEVKFVDTDTDVVLDNSKMELLNLETCGIFTNAGGRHREHGHPWIGLVEMRLISTTVVRCVVTLINEWYAVGPARCFDINLSRLTTERLTIETIIVHPQYNRDTFTNNLALIEFRQAANITRPDITPICLPITEDLRSYQSSSLVAASFERDKKRVVVKATSVVNNADCQTQYLRHTAKYELIVDKAQFCTNLLNRASDECMSGAPIVTLQKFNERRRYFLRGLFNMMKL</sequence>
<dbReference type="PANTHER" id="PTHR24260:SF139">
    <property type="entry name" value="CLIP DOMAIN-CONTAINING SERINE PROTEASE"/>
    <property type="match status" value="1"/>
</dbReference>
<gene>
    <name evidence="3" type="ORF">ZHAS_00015598</name>
</gene>
<dbReference type="PANTHER" id="PTHR24260">
    <property type="match status" value="1"/>
</dbReference>
<feature type="domain" description="Peptidase S1" evidence="2">
    <location>
        <begin position="82"/>
        <end position="280"/>
    </location>
</feature>
<dbReference type="VEuPathDB" id="VectorBase:ASIS012800"/>
<dbReference type="PROSITE" id="PS50240">
    <property type="entry name" value="TRYPSIN_DOM"/>
    <property type="match status" value="1"/>
</dbReference>
<evidence type="ECO:0000259" key="2">
    <source>
        <dbReference type="PROSITE" id="PS50240"/>
    </source>
</evidence>
<comment type="similarity">
    <text evidence="1">Belongs to the peptidase S1 family. CLIP subfamily.</text>
</comment>
<dbReference type="STRING" id="74873.A0A084WAW2"/>
<dbReference type="SUPFAM" id="SSF50494">
    <property type="entry name" value="Trypsin-like serine proteases"/>
    <property type="match status" value="1"/>
</dbReference>
<dbReference type="EMBL" id="KE525331">
    <property type="protein sequence ID" value="KFB47356.1"/>
    <property type="molecule type" value="Genomic_DNA"/>
</dbReference>
<dbReference type="SMART" id="SM00020">
    <property type="entry name" value="Tryp_SPc"/>
    <property type="match status" value="1"/>
</dbReference>
<name>A0A084WAW2_ANOSI</name>
<reference evidence="4" key="2">
    <citation type="submission" date="2020-05" db="UniProtKB">
        <authorList>
            <consortium name="EnsemblMetazoa"/>
        </authorList>
    </citation>
    <scope>IDENTIFICATION</scope>
</reference>
<dbReference type="InterPro" id="IPR051333">
    <property type="entry name" value="CLIP_Serine_Protease"/>
</dbReference>
<dbReference type="InterPro" id="IPR043504">
    <property type="entry name" value="Peptidase_S1_PA_chymotrypsin"/>
</dbReference>
<dbReference type="EMBL" id="ATLV01022272">
    <property type="status" value="NOT_ANNOTATED_CDS"/>
    <property type="molecule type" value="Genomic_DNA"/>
</dbReference>
<evidence type="ECO:0000313" key="4">
    <source>
        <dbReference type="EnsemblMetazoa" id="ASIC015598-PA"/>
    </source>
</evidence>
<proteinExistence type="inferred from homology"/>
<dbReference type="VEuPathDB" id="VectorBase:ASIC015598"/>
<dbReference type="InterPro" id="IPR009003">
    <property type="entry name" value="Peptidase_S1_PA"/>
</dbReference>
<dbReference type="Proteomes" id="UP000030765">
    <property type="component" value="Unassembled WGS sequence"/>
</dbReference>
<dbReference type="InterPro" id="IPR001254">
    <property type="entry name" value="Trypsin_dom"/>
</dbReference>
<evidence type="ECO:0000313" key="3">
    <source>
        <dbReference type="EMBL" id="KFB47356.1"/>
    </source>
</evidence>